<dbReference type="AlphaFoldDB" id="A0A9P6FS12"/>
<dbReference type="Proteomes" id="UP000780801">
    <property type="component" value="Unassembled WGS sequence"/>
</dbReference>
<feature type="domain" description="F-box" evidence="2">
    <location>
        <begin position="9"/>
        <end position="46"/>
    </location>
</feature>
<dbReference type="InterPro" id="IPR032675">
    <property type="entry name" value="LRR_dom_sf"/>
</dbReference>
<dbReference type="SUPFAM" id="SSF52047">
    <property type="entry name" value="RNI-like"/>
    <property type="match status" value="1"/>
</dbReference>
<feature type="region of interest" description="Disordered" evidence="1">
    <location>
        <begin position="563"/>
        <end position="600"/>
    </location>
</feature>
<dbReference type="Pfam" id="PF12937">
    <property type="entry name" value="F-box-like"/>
    <property type="match status" value="1"/>
</dbReference>
<comment type="caution">
    <text evidence="3">The sequence shown here is derived from an EMBL/GenBank/DDBJ whole genome shotgun (WGS) entry which is preliminary data.</text>
</comment>
<dbReference type="InterPro" id="IPR036047">
    <property type="entry name" value="F-box-like_dom_sf"/>
</dbReference>
<dbReference type="Gene3D" id="3.80.10.10">
    <property type="entry name" value="Ribonuclease Inhibitor"/>
    <property type="match status" value="1"/>
</dbReference>
<organism evidence="3 4">
    <name type="scientific">Lunasporangiospora selenospora</name>
    <dbReference type="NCBI Taxonomy" id="979761"/>
    <lineage>
        <taxon>Eukaryota</taxon>
        <taxon>Fungi</taxon>
        <taxon>Fungi incertae sedis</taxon>
        <taxon>Mucoromycota</taxon>
        <taxon>Mortierellomycotina</taxon>
        <taxon>Mortierellomycetes</taxon>
        <taxon>Mortierellales</taxon>
        <taxon>Mortierellaceae</taxon>
        <taxon>Lunasporangiospora</taxon>
    </lineage>
</organism>
<dbReference type="InterPro" id="IPR001810">
    <property type="entry name" value="F-box_dom"/>
</dbReference>
<dbReference type="SUPFAM" id="SSF81383">
    <property type="entry name" value="F-box domain"/>
    <property type="match status" value="1"/>
</dbReference>
<dbReference type="EMBL" id="JAABOA010002027">
    <property type="protein sequence ID" value="KAF9580498.1"/>
    <property type="molecule type" value="Genomic_DNA"/>
</dbReference>
<feature type="compositionally biased region" description="Acidic residues" evidence="1">
    <location>
        <begin position="98"/>
        <end position="115"/>
    </location>
</feature>
<dbReference type="Gene3D" id="1.20.1280.50">
    <property type="match status" value="1"/>
</dbReference>
<dbReference type="OrthoDB" id="2449834at2759"/>
<gene>
    <name evidence="3" type="ORF">BGW38_002840</name>
</gene>
<sequence>MAPLALELPEVLRHVRWFLSRQDALACSLVCRQWHAVFQPLLWEHFETANAISPENMEKNALYIRTLSLAALAGLETPLSRCTRLNSLVLWPDAFEDEYDDDEDEDDEDEDEKVEDADGKGSDRGDSILARIHDLDTNSNLEKSHNGNHVGHAPSAGIYHDPRPSSLQARATSVLGSNTNSVPDTYPSLTPAKHQCNHRCLECGFRHPFPPADSYENYSLLSANTNEQPSRELTRLLLRNQNLSRIEVYIEQKSPSGAFWQSLACSEVCPRLSSFQSLLNLQVHRHIRTFWRMCTRLTSLDLERCSLSQLDQHEYEQLSFPRMHEVRLGRIRFMSLGAQLQVIKQCPELRTLEWRVPRLGLPLEAFCRALSTKWSKLSTLILPESRLSDTEFTQILAAAAPLSALSIRRSEFGKRAYESLKRHFQTLKSLDLCQCLGLTSTMTQEILSSCKSLENFDGYRLLVQDMISGSAWQCLEMKHLDLHIVVGAECWLHSSPSSTNALQRIAYRQLAQLENLVHLSVGCKGSRPLTSRTMPSMQANPTVLATPILEALAFVMSPTGSLQEGCARRGSGSSTHSSDSNGSNDSSGSSGSRSNSVDMASSLPNVSTGCGHCDSLPLSCQGLELTLKSGLDELKTLKRLRMVRFTGTEQLFSRDDIEWMVEHWRELRVLQGRLHSNAEEEAELEQLLGQHKIAAWTLYNEERSPYQSYKTSQATQA</sequence>
<protein>
    <recommendedName>
        <fullName evidence="2">F-box domain-containing protein</fullName>
    </recommendedName>
</protein>
<feature type="compositionally biased region" description="Basic and acidic residues" evidence="1">
    <location>
        <begin position="116"/>
        <end position="136"/>
    </location>
</feature>
<name>A0A9P6FS12_9FUNG</name>
<evidence type="ECO:0000313" key="3">
    <source>
        <dbReference type="EMBL" id="KAF9580498.1"/>
    </source>
</evidence>
<proteinExistence type="predicted"/>
<evidence type="ECO:0000259" key="2">
    <source>
        <dbReference type="Pfam" id="PF12937"/>
    </source>
</evidence>
<feature type="compositionally biased region" description="Low complexity" evidence="1">
    <location>
        <begin position="568"/>
        <end position="596"/>
    </location>
</feature>
<evidence type="ECO:0000256" key="1">
    <source>
        <dbReference type="SAM" id="MobiDB-lite"/>
    </source>
</evidence>
<reference evidence="3" key="1">
    <citation type="journal article" date="2020" name="Fungal Divers.">
        <title>Resolving the Mortierellaceae phylogeny through synthesis of multi-gene phylogenetics and phylogenomics.</title>
        <authorList>
            <person name="Vandepol N."/>
            <person name="Liber J."/>
            <person name="Desiro A."/>
            <person name="Na H."/>
            <person name="Kennedy M."/>
            <person name="Barry K."/>
            <person name="Grigoriev I.V."/>
            <person name="Miller A.N."/>
            <person name="O'Donnell K."/>
            <person name="Stajich J.E."/>
            <person name="Bonito G."/>
        </authorList>
    </citation>
    <scope>NUCLEOTIDE SEQUENCE</scope>
    <source>
        <strain evidence="3">KOD1015</strain>
    </source>
</reference>
<keyword evidence="4" id="KW-1185">Reference proteome</keyword>
<feature type="region of interest" description="Disordered" evidence="1">
    <location>
        <begin position="98"/>
        <end position="164"/>
    </location>
</feature>
<evidence type="ECO:0000313" key="4">
    <source>
        <dbReference type="Proteomes" id="UP000780801"/>
    </source>
</evidence>
<accession>A0A9P6FS12</accession>